<feature type="transmembrane region" description="Helical" evidence="8">
    <location>
        <begin position="407"/>
        <end position="432"/>
    </location>
</feature>
<dbReference type="SUPFAM" id="SSF103473">
    <property type="entry name" value="MFS general substrate transporter"/>
    <property type="match status" value="1"/>
</dbReference>
<dbReference type="GO" id="GO:0022857">
    <property type="term" value="F:transmembrane transporter activity"/>
    <property type="evidence" value="ECO:0007669"/>
    <property type="project" value="InterPro"/>
</dbReference>
<feature type="transmembrane region" description="Helical" evidence="8">
    <location>
        <begin position="31"/>
        <end position="50"/>
    </location>
</feature>
<protein>
    <submittedName>
        <fullName evidence="10">MFS transporter</fullName>
    </submittedName>
</protein>
<accession>A0A368HFP0</accession>
<dbReference type="InterPro" id="IPR004638">
    <property type="entry name" value="EmrB-like"/>
</dbReference>
<feature type="transmembrane region" description="Helical" evidence="8">
    <location>
        <begin position="148"/>
        <end position="170"/>
    </location>
</feature>
<evidence type="ECO:0000313" key="10">
    <source>
        <dbReference type="EMBL" id="RCN57208.1"/>
    </source>
</evidence>
<gene>
    <name evidence="10" type="ORF">C4900_12100</name>
</gene>
<dbReference type="Gene3D" id="1.20.1250.20">
    <property type="entry name" value="MFS general substrate transporter like domains"/>
    <property type="match status" value="1"/>
</dbReference>
<evidence type="ECO:0000256" key="1">
    <source>
        <dbReference type="ARBA" id="ARBA00004651"/>
    </source>
</evidence>
<evidence type="ECO:0000256" key="4">
    <source>
        <dbReference type="ARBA" id="ARBA00022475"/>
    </source>
</evidence>
<dbReference type="AlphaFoldDB" id="A0A368HFP0"/>
<dbReference type="InterPro" id="IPR020846">
    <property type="entry name" value="MFS_dom"/>
</dbReference>
<keyword evidence="5 8" id="KW-0812">Transmembrane</keyword>
<dbReference type="InterPro" id="IPR036259">
    <property type="entry name" value="MFS_trans_sf"/>
</dbReference>
<feature type="transmembrane region" description="Helical" evidence="8">
    <location>
        <begin position="121"/>
        <end position="142"/>
    </location>
</feature>
<evidence type="ECO:0000256" key="6">
    <source>
        <dbReference type="ARBA" id="ARBA00022989"/>
    </source>
</evidence>
<dbReference type="OrthoDB" id="9812221at2"/>
<feature type="transmembrane region" description="Helical" evidence="8">
    <location>
        <begin position="95"/>
        <end position="114"/>
    </location>
</feature>
<keyword evidence="3" id="KW-0813">Transport</keyword>
<evidence type="ECO:0000256" key="8">
    <source>
        <dbReference type="SAM" id="Phobius"/>
    </source>
</evidence>
<dbReference type="PROSITE" id="PS50850">
    <property type="entry name" value="MFS"/>
    <property type="match status" value="1"/>
</dbReference>
<dbReference type="CDD" id="cd17503">
    <property type="entry name" value="MFS_LmrB_MDR_like"/>
    <property type="match status" value="1"/>
</dbReference>
<dbReference type="InterPro" id="IPR011701">
    <property type="entry name" value="MFS"/>
</dbReference>
<reference evidence="10 11" key="1">
    <citation type="submission" date="2018-02" db="EMBL/GenBank/DDBJ databases">
        <title>Insights into the biology of acidophilic members of the Acidiferrobacteraceae family derived from comparative genomic analyses.</title>
        <authorList>
            <person name="Issotta F."/>
            <person name="Thyssen C."/>
            <person name="Mena C."/>
            <person name="Moya A."/>
            <person name="Bellenberg S."/>
            <person name="Sproer C."/>
            <person name="Covarrubias P.C."/>
            <person name="Sand W."/>
            <person name="Quatrini R."/>
            <person name="Vera M."/>
        </authorList>
    </citation>
    <scope>NUCLEOTIDE SEQUENCE [LARGE SCALE GENOMIC DNA]</scope>
    <source>
        <strain evidence="11">m-1</strain>
    </source>
</reference>
<dbReference type="NCBIfam" id="TIGR00711">
    <property type="entry name" value="efflux_EmrB"/>
    <property type="match status" value="1"/>
</dbReference>
<evidence type="ECO:0000259" key="9">
    <source>
        <dbReference type="PROSITE" id="PS50850"/>
    </source>
</evidence>
<feature type="transmembrane region" description="Helical" evidence="8">
    <location>
        <begin position="453"/>
        <end position="476"/>
    </location>
</feature>
<feature type="transmembrane region" description="Helical" evidence="8">
    <location>
        <begin position="378"/>
        <end position="401"/>
    </location>
</feature>
<dbReference type="Pfam" id="PF07690">
    <property type="entry name" value="MFS_1"/>
    <property type="match status" value="1"/>
</dbReference>
<organism evidence="10 11">
    <name type="scientific">Acidiferrobacter thiooxydans</name>
    <dbReference type="NCBI Taxonomy" id="163359"/>
    <lineage>
        <taxon>Bacteria</taxon>
        <taxon>Pseudomonadati</taxon>
        <taxon>Pseudomonadota</taxon>
        <taxon>Gammaproteobacteria</taxon>
        <taxon>Acidiferrobacterales</taxon>
        <taxon>Acidiferrobacteraceae</taxon>
        <taxon>Acidiferrobacter</taxon>
    </lineage>
</organism>
<dbReference type="GO" id="GO:0005886">
    <property type="term" value="C:plasma membrane"/>
    <property type="evidence" value="ECO:0007669"/>
    <property type="project" value="UniProtKB-SubCell"/>
</dbReference>
<keyword evidence="11" id="KW-1185">Reference proteome</keyword>
<feature type="domain" description="Major facilitator superfamily (MFS) profile" evidence="9">
    <location>
        <begin position="1"/>
        <end position="480"/>
    </location>
</feature>
<comment type="similarity">
    <text evidence="2">Belongs to the major facilitator superfamily. EmrB family.</text>
</comment>
<dbReference type="Proteomes" id="UP000253250">
    <property type="component" value="Unassembled WGS sequence"/>
</dbReference>
<evidence type="ECO:0000256" key="2">
    <source>
        <dbReference type="ARBA" id="ARBA00008537"/>
    </source>
</evidence>
<proteinExistence type="inferred from homology"/>
<comment type="subcellular location">
    <subcellularLocation>
        <location evidence="1">Cell membrane</location>
        <topology evidence="1">Multi-pass membrane protein</topology>
    </subcellularLocation>
</comment>
<feature type="transmembrane region" description="Helical" evidence="8">
    <location>
        <begin position="211"/>
        <end position="229"/>
    </location>
</feature>
<feature type="transmembrane region" description="Helical" evidence="8">
    <location>
        <begin position="290"/>
        <end position="308"/>
    </location>
</feature>
<feature type="transmembrane region" description="Helical" evidence="8">
    <location>
        <begin position="344"/>
        <end position="366"/>
    </location>
</feature>
<evidence type="ECO:0000256" key="7">
    <source>
        <dbReference type="ARBA" id="ARBA00023136"/>
    </source>
</evidence>
<evidence type="ECO:0000256" key="5">
    <source>
        <dbReference type="ARBA" id="ARBA00022692"/>
    </source>
</evidence>
<feature type="transmembrane region" description="Helical" evidence="8">
    <location>
        <begin position="62"/>
        <end position="83"/>
    </location>
</feature>
<feature type="transmembrane region" description="Helical" evidence="8">
    <location>
        <begin position="315"/>
        <end position="332"/>
    </location>
</feature>
<comment type="caution">
    <text evidence="10">The sequence shown here is derived from an EMBL/GenBank/DDBJ whole genome shotgun (WGS) entry which is preliminary data.</text>
</comment>
<keyword evidence="4" id="KW-1003">Cell membrane</keyword>
<sequence length="492" mass="53219">MATTVMQVLDTTIVNVALPHMEGQLEATPDQITWVLTSYLVASAVFMPLTGFFMDRLGRRRYLLISIFGFVLFSALCGLAGSLDQIVVFRLLQGAFGASLVPLSQAILVSVYPIEERGRAMAIWGIGVMIGPILGPTLGGYLTEVLSWRWTFFINLPVGILSYVLALTSVPDTARHERAMDWAGLAYLALCISALQFLLDRGNEYGWLGSRRIQLAVVVAIAGLVAFAVHSIGRRGARLFDLRILADRNFTVASLLLAIFGLGMYGSMVMQPLFLEELLHYPTLTTGLAMAPRGIVSAFSMLIVGRLITRMSPRILITIGIVLSGLGTWAMGRYDLYIGEWQVIWPILIQGLGLGMIYVPLSTVAFSTLPRESASEAAGLFSLMRTVGSSIGISLVTTMFIRHGQIAWNAIGAHISTFGAAATTYLAPLHLLPQSALGARVLAGTLTRQSQMVAFDAAFVFITMSFVAMLPLVLLIKGHRLGGETSPMVAAD</sequence>
<dbReference type="PANTHER" id="PTHR42718:SF9">
    <property type="entry name" value="MAJOR FACILITATOR SUPERFAMILY MULTIDRUG TRANSPORTER MFSC"/>
    <property type="match status" value="1"/>
</dbReference>
<dbReference type="PROSITE" id="PS00216">
    <property type="entry name" value="SUGAR_TRANSPORT_1"/>
    <property type="match status" value="1"/>
</dbReference>
<name>A0A368HFP0_9GAMM</name>
<feature type="transmembrane region" description="Helical" evidence="8">
    <location>
        <begin position="182"/>
        <end position="199"/>
    </location>
</feature>
<evidence type="ECO:0000313" key="11">
    <source>
        <dbReference type="Proteomes" id="UP000253250"/>
    </source>
</evidence>
<dbReference type="InterPro" id="IPR005829">
    <property type="entry name" value="Sugar_transporter_CS"/>
</dbReference>
<keyword evidence="7 8" id="KW-0472">Membrane</keyword>
<keyword evidence="6 8" id="KW-1133">Transmembrane helix</keyword>
<evidence type="ECO:0000256" key="3">
    <source>
        <dbReference type="ARBA" id="ARBA00022448"/>
    </source>
</evidence>
<dbReference type="EMBL" id="PSYR01000002">
    <property type="protein sequence ID" value="RCN57208.1"/>
    <property type="molecule type" value="Genomic_DNA"/>
</dbReference>
<feature type="transmembrane region" description="Helical" evidence="8">
    <location>
        <begin position="250"/>
        <end position="270"/>
    </location>
</feature>
<dbReference type="PANTHER" id="PTHR42718">
    <property type="entry name" value="MAJOR FACILITATOR SUPERFAMILY MULTIDRUG TRANSPORTER MFSC"/>
    <property type="match status" value="1"/>
</dbReference>
<dbReference type="Gene3D" id="1.20.1720.10">
    <property type="entry name" value="Multidrug resistance protein D"/>
    <property type="match status" value="1"/>
</dbReference>